<evidence type="ECO:0000256" key="9">
    <source>
        <dbReference type="ARBA" id="ARBA00048679"/>
    </source>
</evidence>
<keyword evidence="3" id="KW-0808">Transferase</keyword>
<dbReference type="SUPFAM" id="SSF55681">
    <property type="entry name" value="Class II aaRS and biotin synthetases"/>
    <property type="match status" value="1"/>
</dbReference>
<feature type="domain" description="RWD" evidence="13">
    <location>
        <begin position="12"/>
        <end position="146"/>
    </location>
</feature>
<reference evidence="14" key="1">
    <citation type="submission" date="2024-06" db="EMBL/GenBank/DDBJ databases">
        <authorList>
            <person name="Liu X."/>
            <person name="Lenzi L."/>
            <person name="Haldenby T S."/>
            <person name="Uol C."/>
        </authorList>
    </citation>
    <scope>NUCLEOTIDE SEQUENCE</scope>
</reference>
<dbReference type="Gene3D" id="3.30.200.20">
    <property type="entry name" value="Phosphorylase Kinase, domain 1"/>
    <property type="match status" value="1"/>
</dbReference>
<dbReference type="InterPro" id="IPR006575">
    <property type="entry name" value="RWD_dom"/>
</dbReference>
<dbReference type="Gene3D" id="3.10.110.10">
    <property type="entry name" value="Ubiquitin Conjugating Enzyme"/>
    <property type="match status" value="1"/>
</dbReference>
<dbReference type="Pfam" id="PF05773">
    <property type="entry name" value="RWD"/>
    <property type="match status" value="1"/>
</dbReference>
<dbReference type="PROSITE" id="PS00107">
    <property type="entry name" value="PROTEIN_KINASE_ATP"/>
    <property type="match status" value="1"/>
</dbReference>
<dbReference type="GO" id="GO:0005524">
    <property type="term" value="F:ATP binding"/>
    <property type="evidence" value="ECO:0007669"/>
    <property type="project" value="UniProtKB-UniRule"/>
</dbReference>
<dbReference type="PROSITE" id="PS50908">
    <property type="entry name" value="RWD"/>
    <property type="match status" value="1"/>
</dbReference>
<comment type="catalytic activity">
    <reaction evidence="8">
        <text>L-threonyl-[protein] + ATP = O-phospho-L-threonyl-[protein] + ADP + H(+)</text>
        <dbReference type="Rhea" id="RHEA:46608"/>
        <dbReference type="Rhea" id="RHEA-COMP:11060"/>
        <dbReference type="Rhea" id="RHEA-COMP:11605"/>
        <dbReference type="ChEBI" id="CHEBI:15378"/>
        <dbReference type="ChEBI" id="CHEBI:30013"/>
        <dbReference type="ChEBI" id="CHEBI:30616"/>
        <dbReference type="ChEBI" id="CHEBI:61977"/>
        <dbReference type="ChEBI" id="CHEBI:456216"/>
        <dbReference type="EC" id="2.7.11.1"/>
    </reaction>
</comment>
<dbReference type="InterPro" id="IPR011009">
    <property type="entry name" value="Kinase-like_dom_sf"/>
</dbReference>
<dbReference type="SUPFAM" id="SSF56112">
    <property type="entry name" value="Protein kinase-like (PK-like)"/>
    <property type="match status" value="2"/>
</dbReference>
<evidence type="ECO:0000256" key="8">
    <source>
        <dbReference type="ARBA" id="ARBA00047899"/>
    </source>
</evidence>
<keyword evidence="2" id="KW-0723">Serine/threonine-protein kinase</keyword>
<feature type="region of interest" description="Disordered" evidence="11">
    <location>
        <begin position="718"/>
        <end position="762"/>
    </location>
</feature>
<dbReference type="GO" id="GO:0005829">
    <property type="term" value="C:cytosol"/>
    <property type="evidence" value="ECO:0007669"/>
    <property type="project" value="TreeGrafter"/>
</dbReference>
<evidence type="ECO:0000313" key="15">
    <source>
        <dbReference type="Proteomes" id="UP001497525"/>
    </source>
</evidence>
<dbReference type="InterPro" id="IPR017441">
    <property type="entry name" value="Protein_kinase_ATP_BS"/>
</dbReference>
<feature type="region of interest" description="Disordered" evidence="11">
    <location>
        <begin position="847"/>
        <end position="873"/>
    </location>
</feature>
<evidence type="ECO:0000256" key="6">
    <source>
        <dbReference type="ARBA" id="ARBA00022840"/>
    </source>
</evidence>
<dbReference type="InterPro" id="IPR000719">
    <property type="entry name" value="Prot_kinase_dom"/>
</dbReference>
<dbReference type="GO" id="GO:0004694">
    <property type="term" value="F:eukaryotic translation initiation factor 2alpha kinase activity"/>
    <property type="evidence" value="ECO:0007669"/>
    <property type="project" value="TreeGrafter"/>
</dbReference>
<dbReference type="PANTHER" id="PTHR11042:SF136">
    <property type="entry name" value="EIF-2-ALPHA KINASE GCN2"/>
    <property type="match status" value="1"/>
</dbReference>
<sequence length="1990" mass="222507">MSEKSSSALQKDELVVVTSMFPELIVYIGGIGDSPGSLSHVFDSRSGIGPIYPLRIRVRLSPAKRAPKKHRRKTDKPSSRSIILDIVCDVSYPETRPSFTLKDPRRVPSKMRDVLEQRLRDTIEATAGQVCIKELIETGLDYLTSVDRECGRNRLMLHRLQLNDNTPPMSPAEFELRRQRWEEKELERIFAKADALAEEGTVAKPDEIVDPTVCPLPRHMRSCVIHIPVFASKMKTPKPLPTDLDSDNKKSQPVALEVHRGRCIDGPHQTPIIKNSEPSDELKSVQAFSCHARFEGLEINSSLLVRLDEWTIQPSSLTKSPNDTRDICSNLLSTISSQLTNLSRISKPSILCPILGFRCVQDDSPSGQSDSAPSTWLGWTVVQLVTKRPEGACLTVLVSSTASAQRPPSKDSSSGSLVFTEFWLNSNRLLWMQNIVHQLVDALLWLHQQNMAHRDLQPTAVFVDATGSVTLCDYEYFSRINQLLRESSTGKSGPSRAQTSTKQNMNTIRQQDIMQLGNLILYMIAGKSVDNESSRSDLLCSLQNHWPKLKDFLESCLYHAADWPAARLLTHPFLADSISGEVAPLMEKNRKNSADQPADPQVDRPQQSNQAVNRTRPRLFEDFQDFSVIGKGGFGCVLKARNIMEDREYAIKCVKIEDSQVEVLFREIRTLSALLHENVVRYYTSWKDTFPEPLPLSSMSWADSALSGAMITSKTDDVSSYSESSAEQNVIPSRPCTNRRNSEPSVSTSAEKPINPLNRKTRKVVASFPDREDSWCNPGNGVSESWRAATRLFQRRPGDSESSDDETSSDAIQRVPKSTELSEDGEGGNGKSDVDILFEDDLQGEFDSFSESSSGLSDVESPESDEDEEEDDQREAGIPYIIIQMELCPTKTLRHVIDLENLGNNPDRAWSIFRELTDGLAYIHSKSVIHRDLKPANIMLGSEDHVKIVDFGLATHTKNEQALNRCSETLAALQLSKDSPPKLLHGPLMNSLGLRQVSIQSSGMSSSLLGPSMTREVGTYLYISPEVLTTRHKHVVYDERVDIYSLGVILFEMFYRPMPIMMERVSVLTDLRREKVVFPKDWPKDRLANQTRLICSMLQHDPYARPSASDLLASSLVPPLKSTEAALRKKITEICKERDNKLYPFLMHTLFSESCSRATDLLYEHYVGSDSVPATDRMWYTYPHRMQEDTGTEPNHSETVQTMRMFRLYHHWHRFVVGVLESIFLVHNGIQLNPPSILPAGPESQRAANSVLTDCSGKAKSAKEMEHSAHRAFMEARSHPTSTATTLLNKKGDPVCLPDSLHVPFARYLARSGVISSADECFYLRRYQFGRTFCSQSRTNFRCPLRLSDRPLEVEQAAFDIVTPSRNPFAIAELFEMLRELISNRPCFKNTQFVLYVNHTNLTEALFVQVGIPVESYSTLWRHLAQANAHPELRPVGVQSHLNRRLVLPGFLSTNSSRVHSHRLFLKLVHFENAQPSVIADTLLRSAPKTSSFLRQSVNEALKELVILSAAYDKFDAEDRFELCFTPGLVLPCHFYQGVVFQLVAYTKPKYTLVSGQQPRPVDVSKKIKSNPAPQTVDRVNKVNIKKKSKAHPYSRTSRPMSTVVVAEGGEYTQLVRKQCIPKELLSFGACRHNSGSGNPKKRFSDALKIHSLRADQCPYVVGFTVLIDPLVQLVYRSSLQPEIPEPPNQPCTCQILLGWSLRETDSLQDLCNAPFRHLPSSRRGGAVVQRISENPFNQSVGVGNTGLIDLGSTSQSSQNPLAVSGSSPVISLLESYVTTRDGLELVFHMAQKLWSASLPCEVLTSNDADIIHFAEDRAVKFAIRVNLLVPSASVEANLPAGTRCLSAVTYQLWSRHDTLIASGQPIMVGETRRPHPDSLLAYILGRIPSSQQPTRRSSDSVLNVIPPGLIGPPSQSQSRIIHYDRCLLPLDYGSIVYLPEKFGVRRAQSSARKPGIDSGDQPDASGGPTEPVHNGSRSSSARKRQRRPK</sequence>
<dbReference type="GO" id="GO:1990625">
    <property type="term" value="P:negative regulation of cytoplasmic translational initiation in response to stress"/>
    <property type="evidence" value="ECO:0007669"/>
    <property type="project" value="TreeGrafter"/>
</dbReference>
<dbReference type="PANTHER" id="PTHR11042">
    <property type="entry name" value="EUKARYOTIC TRANSLATION INITIATION FACTOR 2-ALPHA KINASE EIF2-ALPHA KINASE -RELATED"/>
    <property type="match status" value="1"/>
</dbReference>
<evidence type="ECO:0000256" key="4">
    <source>
        <dbReference type="ARBA" id="ARBA00022741"/>
    </source>
</evidence>
<dbReference type="PROSITE" id="PS50011">
    <property type="entry name" value="PROTEIN_KINASE_DOM"/>
    <property type="match status" value="2"/>
</dbReference>
<feature type="binding site" evidence="10">
    <location>
        <position position="652"/>
    </location>
    <ligand>
        <name>ATP</name>
        <dbReference type="ChEBI" id="CHEBI:30616"/>
    </ligand>
</feature>
<dbReference type="PROSITE" id="PS00108">
    <property type="entry name" value="PROTEIN_KINASE_ST"/>
    <property type="match status" value="1"/>
</dbReference>
<feature type="domain" description="Protein kinase" evidence="12">
    <location>
        <begin position="279"/>
        <end position="574"/>
    </location>
</feature>
<accession>A0AAV2TZA4</accession>
<dbReference type="InterPro" id="IPR008271">
    <property type="entry name" value="Ser/Thr_kinase_AS"/>
</dbReference>
<dbReference type="Pfam" id="PF00069">
    <property type="entry name" value="Pkinase"/>
    <property type="match status" value="3"/>
</dbReference>
<evidence type="ECO:0000256" key="11">
    <source>
        <dbReference type="SAM" id="MobiDB-lite"/>
    </source>
</evidence>
<dbReference type="EC" id="2.7.11.1" evidence="1"/>
<keyword evidence="4 10" id="KW-0547">Nucleotide-binding</keyword>
<dbReference type="Gene3D" id="1.10.510.10">
    <property type="entry name" value="Transferase(Phosphotransferase) domain 1"/>
    <property type="match status" value="2"/>
</dbReference>
<dbReference type="InterPro" id="IPR045864">
    <property type="entry name" value="aa-tRNA-synth_II/BPL/LPL"/>
</dbReference>
<keyword evidence="5" id="KW-0418">Kinase</keyword>
<name>A0AAV2TZA4_CALDB</name>
<dbReference type="SMART" id="SM00220">
    <property type="entry name" value="S_TKc"/>
    <property type="match status" value="1"/>
</dbReference>
<comment type="catalytic activity">
    <reaction evidence="9">
        <text>L-seryl-[protein] + ATP = O-phospho-L-seryl-[protein] + ADP + H(+)</text>
        <dbReference type="Rhea" id="RHEA:17989"/>
        <dbReference type="Rhea" id="RHEA-COMP:9863"/>
        <dbReference type="Rhea" id="RHEA-COMP:11604"/>
        <dbReference type="ChEBI" id="CHEBI:15378"/>
        <dbReference type="ChEBI" id="CHEBI:29999"/>
        <dbReference type="ChEBI" id="CHEBI:30616"/>
        <dbReference type="ChEBI" id="CHEBI:83421"/>
        <dbReference type="ChEBI" id="CHEBI:456216"/>
        <dbReference type="EC" id="2.7.11.1"/>
    </reaction>
</comment>
<feature type="region of interest" description="Disordered" evidence="11">
    <location>
        <begin position="589"/>
        <end position="614"/>
    </location>
</feature>
<evidence type="ECO:0000256" key="10">
    <source>
        <dbReference type="PROSITE-ProRule" id="PRU10141"/>
    </source>
</evidence>
<dbReference type="SUPFAM" id="SSF54495">
    <property type="entry name" value="UBC-like"/>
    <property type="match status" value="1"/>
</dbReference>
<evidence type="ECO:0000259" key="12">
    <source>
        <dbReference type="PROSITE" id="PS50011"/>
    </source>
</evidence>
<comment type="caution">
    <text evidence="14">The sequence shown here is derived from an EMBL/GenBank/DDBJ whole genome shotgun (WGS) entry which is preliminary data.</text>
</comment>
<dbReference type="EMBL" id="CAXLJL010000867">
    <property type="protein sequence ID" value="CAL5141451.1"/>
    <property type="molecule type" value="Genomic_DNA"/>
</dbReference>
<dbReference type="GO" id="GO:0005634">
    <property type="term" value="C:nucleus"/>
    <property type="evidence" value="ECO:0007669"/>
    <property type="project" value="TreeGrafter"/>
</dbReference>
<keyword evidence="6 10" id="KW-0067">ATP-binding</keyword>
<evidence type="ECO:0000259" key="13">
    <source>
        <dbReference type="PROSITE" id="PS50908"/>
    </source>
</evidence>
<evidence type="ECO:0000256" key="2">
    <source>
        <dbReference type="ARBA" id="ARBA00022527"/>
    </source>
</evidence>
<evidence type="ECO:0000256" key="7">
    <source>
        <dbReference type="ARBA" id="ARBA00037982"/>
    </source>
</evidence>
<dbReference type="Gene3D" id="3.30.930.10">
    <property type="entry name" value="Bira Bifunctional Protein, Domain 2"/>
    <property type="match status" value="1"/>
</dbReference>
<evidence type="ECO:0000256" key="3">
    <source>
        <dbReference type="ARBA" id="ARBA00022679"/>
    </source>
</evidence>
<feature type="region of interest" description="Disordered" evidence="11">
    <location>
        <begin position="1947"/>
        <end position="1990"/>
    </location>
</feature>
<dbReference type="InterPro" id="IPR016135">
    <property type="entry name" value="UBQ-conjugating_enzyme/RWD"/>
</dbReference>
<protein>
    <recommendedName>
        <fullName evidence="1">non-specific serine/threonine protein kinase</fullName>
        <ecNumber evidence="1">2.7.11.1</ecNumber>
    </recommendedName>
</protein>
<evidence type="ECO:0000256" key="5">
    <source>
        <dbReference type="ARBA" id="ARBA00022777"/>
    </source>
</evidence>
<evidence type="ECO:0000313" key="14">
    <source>
        <dbReference type="EMBL" id="CAL5141451.1"/>
    </source>
</evidence>
<feature type="region of interest" description="Disordered" evidence="11">
    <location>
        <begin position="794"/>
        <end position="834"/>
    </location>
</feature>
<evidence type="ECO:0000256" key="1">
    <source>
        <dbReference type="ARBA" id="ARBA00012513"/>
    </source>
</evidence>
<feature type="domain" description="Protein kinase" evidence="12">
    <location>
        <begin position="623"/>
        <end position="1117"/>
    </location>
</feature>
<dbReference type="Proteomes" id="UP001497525">
    <property type="component" value="Unassembled WGS sequence"/>
</dbReference>
<feature type="compositionally biased region" description="Acidic residues" evidence="11">
    <location>
        <begin position="860"/>
        <end position="873"/>
    </location>
</feature>
<feature type="compositionally biased region" description="Polar residues" evidence="11">
    <location>
        <begin position="604"/>
        <end position="613"/>
    </location>
</feature>
<proteinExistence type="inferred from homology"/>
<feature type="compositionally biased region" description="Polar residues" evidence="11">
    <location>
        <begin position="718"/>
        <end position="750"/>
    </location>
</feature>
<feature type="compositionally biased region" description="Basic residues" evidence="11">
    <location>
        <begin position="1981"/>
        <end position="1990"/>
    </location>
</feature>
<feature type="compositionally biased region" description="Low complexity" evidence="11">
    <location>
        <begin position="847"/>
        <end position="859"/>
    </location>
</feature>
<comment type="similarity">
    <text evidence="7">Belongs to the protein kinase superfamily. Ser/Thr protein kinase family. GCN2 subfamily.</text>
</comment>
<organism evidence="14 15">
    <name type="scientific">Calicophoron daubneyi</name>
    <name type="common">Rumen fluke</name>
    <name type="synonym">Paramphistomum daubneyi</name>
    <dbReference type="NCBI Taxonomy" id="300641"/>
    <lineage>
        <taxon>Eukaryota</taxon>
        <taxon>Metazoa</taxon>
        <taxon>Spiralia</taxon>
        <taxon>Lophotrochozoa</taxon>
        <taxon>Platyhelminthes</taxon>
        <taxon>Trematoda</taxon>
        <taxon>Digenea</taxon>
        <taxon>Plagiorchiida</taxon>
        <taxon>Pronocephalata</taxon>
        <taxon>Paramphistomoidea</taxon>
        <taxon>Paramphistomidae</taxon>
        <taxon>Calicophoron</taxon>
    </lineage>
</organism>
<gene>
    <name evidence="14" type="ORF">CDAUBV1_LOCUS16692</name>
</gene>
<dbReference type="InterPro" id="IPR050339">
    <property type="entry name" value="CC_SR_Kinase"/>
</dbReference>